<reference evidence="18" key="2">
    <citation type="submission" date="2025-09" db="UniProtKB">
        <authorList>
            <consortium name="Ensembl"/>
        </authorList>
    </citation>
    <scope>IDENTIFICATION</scope>
</reference>
<evidence type="ECO:0000256" key="5">
    <source>
        <dbReference type="ARBA" id="ARBA00022692"/>
    </source>
</evidence>
<dbReference type="GO" id="GO:0005886">
    <property type="term" value="C:plasma membrane"/>
    <property type="evidence" value="ECO:0007669"/>
    <property type="project" value="UniProtKB-SubCell"/>
</dbReference>
<keyword evidence="9 15" id="KW-1015">Disulfide bond</keyword>
<dbReference type="Ensembl" id="ENSSGRT00000037000.1">
    <property type="protein sequence ID" value="ENSSGRP00000034468.1"/>
    <property type="gene ID" value="ENSSGRG00000019110.1"/>
</dbReference>
<sequence>EAAVMTLCAKINGLFCEYSTPRILVVKSWKIGLIYRIYQYIVLVYILWYVAWRGGHQDTDTVVSSVTSKVKGIALTNTSGLGEQVWDVADYIVPPQEDDSFFLMTNMIITPNQTQSKCAEYPTRKSICTSDMNCTKGFKDAQGNGVQTGRCVHYSDSVKTCEVLGWCPMEKKDDPPNPALLADAENFTIFIKNNIQFAKFEFNKRNILPNMSSSYLATCVFNRNTNPNCPIFRIKDIFEETQEDFQTVAVYGGVMAVQIQWDCDLDKDLCVPQYSFRRLDKKDPKSSETPVHNLRFAKYYKNSDGKDSRTLIKGYGIRFDILVYGEVSFPSADYICDFFVRFTAKAYTKKKFTYLDEHELVSIYFLTQFTNTELK</sequence>
<evidence type="ECO:0000256" key="8">
    <source>
        <dbReference type="ARBA" id="ARBA00023136"/>
    </source>
</evidence>
<accession>A0A672M7N3</accession>
<feature type="disulfide bond" evidence="15">
    <location>
        <begin position="128"/>
        <end position="151"/>
    </location>
</feature>
<dbReference type="GO" id="GO:0004931">
    <property type="term" value="F:extracellularly ATP-gated monoatomic cation channel activity"/>
    <property type="evidence" value="ECO:0007669"/>
    <property type="project" value="InterPro"/>
</dbReference>
<feature type="binding site" evidence="14">
    <location>
        <position position="188"/>
    </location>
    <ligand>
        <name>ATP</name>
        <dbReference type="ChEBI" id="CHEBI:30616"/>
        <note>ligand shared between two neighboring subunits of the homotrimer</note>
    </ligand>
</feature>
<keyword evidence="12 17" id="KW-0407">Ion channel</keyword>
<dbReference type="GlyCosmos" id="A0A672M7N3">
    <property type="glycosylation" value="1 site, No reported glycans"/>
</dbReference>
<dbReference type="GO" id="GO:0001614">
    <property type="term" value="F:purinergic nucleotide receptor activity"/>
    <property type="evidence" value="ECO:0007669"/>
    <property type="project" value="InterPro"/>
</dbReference>
<keyword evidence="14" id="KW-0067">ATP-binding</keyword>
<evidence type="ECO:0000256" key="10">
    <source>
        <dbReference type="ARBA" id="ARBA00023180"/>
    </source>
</evidence>
<evidence type="ECO:0000256" key="14">
    <source>
        <dbReference type="PIRSR" id="PIRSR005713-1"/>
    </source>
</evidence>
<dbReference type="InterPro" id="IPR001429">
    <property type="entry name" value="P2X_purnocptor"/>
</dbReference>
<dbReference type="AlphaFoldDB" id="A0A672M7N3"/>
<comment type="catalytic activity">
    <reaction evidence="13">
        <text>Ca(2+)(in) = Ca(2+)(out)</text>
        <dbReference type="Rhea" id="RHEA:29671"/>
        <dbReference type="ChEBI" id="CHEBI:29108"/>
    </reaction>
</comment>
<feature type="transmembrane region" description="Helical" evidence="17">
    <location>
        <begin position="33"/>
        <end position="52"/>
    </location>
</feature>
<evidence type="ECO:0000256" key="3">
    <source>
        <dbReference type="ARBA" id="ARBA00022448"/>
    </source>
</evidence>
<feature type="binding site" evidence="14">
    <location>
        <begin position="293"/>
        <end position="295"/>
    </location>
    <ligand>
        <name>ATP</name>
        <dbReference type="ChEBI" id="CHEBI:30616"/>
        <note>ligand shared between two neighboring subunits of the homotrimer</note>
    </ligand>
</feature>
<dbReference type="NCBIfam" id="TIGR00863">
    <property type="entry name" value="P2X"/>
    <property type="match status" value="1"/>
</dbReference>
<dbReference type="Gene3D" id="2.60.490.10">
    <property type="entry name" value="atp-gated p2x4 ion channel domain"/>
    <property type="match status" value="1"/>
</dbReference>
<keyword evidence="14" id="KW-0547">Nucleotide-binding</keyword>
<dbReference type="GO" id="GO:0070588">
    <property type="term" value="P:calcium ion transmembrane transport"/>
    <property type="evidence" value="ECO:0007669"/>
    <property type="project" value="TreeGrafter"/>
</dbReference>
<dbReference type="GO" id="GO:0098794">
    <property type="term" value="C:postsynapse"/>
    <property type="evidence" value="ECO:0007669"/>
    <property type="project" value="GOC"/>
</dbReference>
<feature type="disulfide bond" evidence="15">
    <location>
        <begin position="118"/>
        <end position="167"/>
    </location>
</feature>
<keyword evidence="6 17" id="KW-1133">Transmembrane helix</keyword>
<evidence type="ECO:0000256" key="4">
    <source>
        <dbReference type="ARBA" id="ARBA00022475"/>
    </source>
</evidence>
<comment type="function">
    <text evidence="17">Receptor for ATP that acts as a ligand-gated ion channel.</text>
</comment>
<dbReference type="PRINTS" id="PR01307">
    <property type="entry name" value="P2XRECEPTOR"/>
</dbReference>
<dbReference type="GO" id="GO:0033198">
    <property type="term" value="P:response to ATP"/>
    <property type="evidence" value="ECO:0007669"/>
    <property type="project" value="InterPro"/>
</dbReference>
<keyword evidence="11" id="KW-1071">Ligand-gated ion channel</keyword>
<dbReference type="InParanoid" id="A0A672M7N3"/>
<keyword evidence="8 17" id="KW-0472">Membrane</keyword>
<keyword evidence="3 17" id="KW-0813">Transport</keyword>
<feature type="disulfide bond" evidence="15">
    <location>
        <begin position="263"/>
        <end position="270"/>
    </location>
</feature>
<protein>
    <recommendedName>
        <fullName evidence="17">P2X purinoceptor</fullName>
    </recommendedName>
</protein>
<evidence type="ECO:0000313" key="18">
    <source>
        <dbReference type="Ensembl" id="ENSSGRP00000034468.1"/>
    </source>
</evidence>
<reference evidence="18" key="1">
    <citation type="submission" date="2025-08" db="UniProtKB">
        <authorList>
            <consortium name="Ensembl"/>
        </authorList>
    </citation>
    <scope>IDENTIFICATION</scope>
</reference>
<organism evidence="18 19">
    <name type="scientific">Sinocyclocheilus grahami</name>
    <name type="common">Dianchi golden-line fish</name>
    <name type="synonym">Barbus grahami</name>
    <dbReference type="NCBI Taxonomy" id="75366"/>
    <lineage>
        <taxon>Eukaryota</taxon>
        <taxon>Metazoa</taxon>
        <taxon>Chordata</taxon>
        <taxon>Craniata</taxon>
        <taxon>Vertebrata</taxon>
        <taxon>Euteleostomi</taxon>
        <taxon>Actinopterygii</taxon>
        <taxon>Neopterygii</taxon>
        <taxon>Teleostei</taxon>
        <taxon>Ostariophysi</taxon>
        <taxon>Cypriniformes</taxon>
        <taxon>Cyprinidae</taxon>
        <taxon>Cyprininae</taxon>
        <taxon>Sinocyclocheilus</taxon>
    </lineage>
</organism>
<dbReference type="InterPro" id="IPR027309">
    <property type="entry name" value="P2X_extracellular_dom_sf"/>
</dbReference>
<evidence type="ECO:0000256" key="2">
    <source>
        <dbReference type="ARBA" id="ARBA00009848"/>
    </source>
</evidence>
<dbReference type="InterPro" id="IPR059116">
    <property type="entry name" value="P2X_receptor"/>
</dbReference>
<dbReference type="Proteomes" id="UP000472262">
    <property type="component" value="Unassembled WGS sequence"/>
</dbReference>
<dbReference type="PIRSF" id="PIRSF005713">
    <property type="entry name" value="P2X_purinoceptor"/>
    <property type="match status" value="1"/>
</dbReference>
<keyword evidence="5 17" id="KW-0812">Transmembrane</keyword>
<keyword evidence="17" id="KW-0675">Receptor</keyword>
<feature type="binding site" evidence="14">
    <location>
        <position position="313"/>
    </location>
    <ligand>
        <name>ATP</name>
        <dbReference type="ChEBI" id="CHEBI:30616"/>
        <note>ligand shared between two neighboring subunits of the homotrimer</note>
    </ligand>
</feature>
<comment type="similarity">
    <text evidence="2 17">Belongs to the P2X receptor family.</text>
</comment>
<evidence type="ECO:0000256" key="12">
    <source>
        <dbReference type="ARBA" id="ARBA00023303"/>
    </source>
</evidence>
<evidence type="ECO:0000256" key="11">
    <source>
        <dbReference type="ARBA" id="ARBA00023286"/>
    </source>
</evidence>
<dbReference type="PANTHER" id="PTHR10125">
    <property type="entry name" value="P2X PURINOCEPTOR"/>
    <property type="match status" value="1"/>
</dbReference>
<evidence type="ECO:0000256" key="15">
    <source>
        <dbReference type="PIRSR" id="PIRSR005713-2"/>
    </source>
</evidence>
<evidence type="ECO:0000256" key="1">
    <source>
        <dbReference type="ARBA" id="ARBA00004651"/>
    </source>
</evidence>
<comment type="caution">
    <text evidence="17">Lacks conserved residue(s) required for the propagation of feature annotation.</text>
</comment>
<keyword evidence="4" id="KW-1003">Cell membrane</keyword>
<proteinExistence type="inferred from homology"/>
<name>A0A672M7N3_SINGR</name>
<keyword evidence="7 17" id="KW-0406">Ion transport</keyword>
<feature type="disulfide bond" evidence="15">
    <location>
        <begin position="134"/>
        <end position="161"/>
    </location>
</feature>
<keyword evidence="10" id="KW-0325">Glycoprotein</keyword>
<evidence type="ECO:0000256" key="16">
    <source>
        <dbReference type="PIRSR" id="PIRSR005713-3"/>
    </source>
</evidence>
<comment type="subcellular location">
    <subcellularLocation>
        <location evidence="1">Cell membrane</location>
        <topology evidence="1">Multi-pass membrane protein</topology>
    </subcellularLocation>
    <subcellularLocation>
        <location evidence="17">Membrane</location>
        <topology evidence="17">Multi-pass membrane protein</topology>
    </subcellularLocation>
</comment>
<dbReference type="Pfam" id="PF00864">
    <property type="entry name" value="P2X_receptor"/>
    <property type="match status" value="1"/>
</dbReference>
<dbReference type="FunFam" id="2.60.490.10:FF:000001">
    <property type="entry name" value="P2X purinoceptor"/>
    <property type="match status" value="1"/>
</dbReference>
<feature type="binding site" evidence="14">
    <location>
        <begin position="69"/>
        <end position="71"/>
    </location>
    <ligand>
        <name>ATP</name>
        <dbReference type="ChEBI" id="CHEBI:30616"/>
        <note>ligand shared between two neighboring subunits of the homotrimer</note>
    </ligand>
</feature>
<evidence type="ECO:0000313" key="19">
    <source>
        <dbReference type="Proteomes" id="UP000472262"/>
    </source>
</evidence>
<feature type="glycosylation site" description="N-linked (GlcNAc...) asparagine" evidence="16">
    <location>
        <position position="186"/>
    </location>
</feature>
<evidence type="ECO:0000256" key="17">
    <source>
        <dbReference type="RuleBase" id="RU000681"/>
    </source>
</evidence>
<dbReference type="GO" id="GO:0005524">
    <property type="term" value="F:ATP binding"/>
    <property type="evidence" value="ECO:0007669"/>
    <property type="project" value="UniProtKB-KW"/>
</dbReference>
<feature type="disulfide bond" evidence="15">
    <location>
        <begin position="219"/>
        <end position="229"/>
    </location>
</feature>
<keyword evidence="19" id="KW-1185">Reference proteome</keyword>
<evidence type="ECO:0000256" key="9">
    <source>
        <dbReference type="ARBA" id="ARBA00023157"/>
    </source>
</evidence>
<dbReference type="PANTHER" id="PTHR10125:SF18">
    <property type="entry name" value="P2X PURINOCEPTOR 4"/>
    <property type="match status" value="1"/>
</dbReference>
<evidence type="ECO:0000256" key="7">
    <source>
        <dbReference type="ARBA" id="ARBA00023065"/>
    </source>
</evidence>
<evidence type="ECO:0000256" key="6">
    <source>
        <dbReference type="ARBA" id="ARBA00022989"/>
    </source>
</evidence>
<evidence type="ECO:0000256" key="13">
    <source>
        <dbReference type="ARBA" id="ARBA00036634"/>
    </source>
</evidence>
<gene>
    <name evidence="18" type="primary">LOC107574448</name>
</gene>